<comment type="caution">
    <text evidence="3">The sequence shown here is derived from an EMBL/GenBank/DDBJ whole genome shotgun (WGS) entry which is preliminary data.</text>
</comment>
<gene>
    <name evidence="3" type="ORF">LCGC14_1009840</name>
</gene>
<dbReference type="EMBL" id="LAZR01003959">
    <property type="protein sequence ID" value="KKN13094.1"/>
    <property type="molecule type" value="Genomic_DNA"/>
</dbReference>
<evidence type="ECO:0000259" key="2">
    <source>
        <dbReference type="Pfam" id="PF01935"/>
    </source>
</evidence>
<dbReference type="AlphaFoldDB" id="A0A0F9N524"/>
<sequence length="545" mass="59639">MTTATATLTIGRDADGQPFSLPAEVLTRHMAILAKRGAGKTYTAGVIEEEFAKAGLPFVVLDPVGVHYGIRSDKKGRRSAYPVIVFGGEHADIPIERHMGRAIAQAVVEENISCIVDLTELSKAAWRQFVAEFCRELYQLNRTPRHVFIEEATEFVPQTRRPEMQVAYEAVERLVRMGRNRGIGCTLISQRSAQVAKDVLTQMDVLIALRTVGVQDRKALLDMFESVLEEDELVHLEAFKRDIVRLPDGTAWIWSPEFMKTFTQVHIRERETYHAGATPAFGDVKVVQARPDVRELKARFAAAAEPEPTPKGTTAAQCKGHVERIGQLEDALVAAQAEVQRWKGAAEDVRAELDPLRESVARLQRQVNGVDSLRTGLLALLGDSADAGGAVAAIDEDALLERLTARLPAGSAPVVQVTPPEALRKQYLQVAADRLMAKIPGAGDGRTVMELLLGQEVFWSINRMSKALTGNDSGGTRTRWGNAVKELATVGLVVKGGSGRSEYRANVRGCVEVELAPHGGTPEEITAVERQVLYRLTSEMGEKEA</sequence>
<evidence type="ECO:0000256" key="1">
    <source>
        <dbReference type="SAM" id="Coils"/>
    </source>
</evidence>
<feature type="coiled-coil region" evidence="1">
    <location>
        <begin position="325"/>
        <end position="366"/>
    </location>
</feature>
<keyword evidence="1" id="KW-0175">Coiled coil</keyword>
<dbReference type="PANTHER" id="PTHR42957">
    <property type="entry name" value="HELICASE MJ1565-RELATED"/>
    <property type="match status" value="1"/>
</dbReference>
<accession>A0A0F9N524</accession>
<organism evidence="3">
    <name type="scientific">marine sediment metagenome</name>
    <dbReference type="NCBI Taxonomy" id="412755"/>
    <lineage>
        <taxon>unclassified sequences</taxon>
        <taxon>metagenomes</taxon>
        <taxon>ecological metagenomes</taxon>
    </lineage>
</organism>
<dbReference type="PANTHER" id="PTHR42957:SF1">
    <property type="entry name" value="HELICASE MJ1565-RELATED"/>
    <property type="match status" value="1"/>
</dbReference>
<name>A0A0F9N524_9ZZZZ</name>
<evidence type="ECO:0000313" key="3">
    <source>
        <dbReference type="EMBL" id="KKN13094.1"/>
    </source>
</evidence>
<proteinExistence type="predicted"/>
<protein>
    <recommendedName>
        <fullName evidence="2">Helicase HerA central domain-containing protein</fullName>
    </recommendedName>
</protein>
<dbReference type="InterPro" id="IPR027417">
    <property type="entry name" value="P-loop_NTPase"/>
</dbReference>
<dbReference type="SUPFAM" id="SSF52540">
    <property type="entry name" value="P-loop containing nucleoside triphosphate hydrolases"/>
    <property type="match status" value="1"/>
</dbReference>
<dbReference type="InterPro" id="IPR002789">
    <property type="entry name" value="HerA_central"/>
</dbReference>
<reference evidence="3" key="1">
    <citation type="journal article" date="2015" name="Nature">
        <title>Complex archaea that bridge the gap between prokaryotes and eukaryotes.</title>
        <authorList>
            <person name="Spang A."/>
            <person name="Saw J.H."/>
            <person name="Jorgensen S.L."/>
            <person name="Zaremba-Niedzwiedzka K."/>
            <person name="Martijn J."/>
            <person name="Lind A.E."/>
            <person name="van Eijk R."/>
            <person name="Schleper C."/>
            <person name="Guy L."/>
            <person name="Ettema T.J."/>
        </authorList>
    </citation>
    <scope>NUCLEOTIDE SEQUENCE</scope>
</reference>
<dbReference type="Pfam" id="PF01935">
    <property type="entry name" value="DUF87"/>
    <property type="match status" value="1"/>
</dbReference>
<dbReference type="InterPro" id="IPR008571">
    <property type="entry name" value="HerA-like"/>
</dbReference>
<dbReference type="Gene3D" id="3.40.50.300">
    <property type="entry name" value="P-loop containing nucleotide triphosphate hydrolases"/>
    <property type="match status" value="1"/>
</dbReference>
<feature type="domain" description="Helicase HerA central" evidence="2">
    <location>
        <begin position="14"/>
        <end position="76"/>
    </location>
</feature>